<dbReference type="PIRSF" id="PIRSF036361">
    <property type="entry name" value="YunD"/>
    <property type="match status" value="1"/>
</dbReference>
<dbReference type="PANTHER" id="PTHR11575:SF23">
    <property type="entry name" value="5-NUCLEOTIDASE FAMILY PROTEIN"/>
    <property type="match status" value="1"/>
</dbReference>
<dbReference type="InterPro" id="IPR036907">
    <property type="entry name" value="5'-Nucleotdase_C_sf"/>
</dbReference>
<evidence type="ECO:0000256" key="1">
    <source>
        <dbReference type="ARBA" id="ARBA00022729"/>
    </source>
</evidence>
<dbReference type="InterPro" id="IPR004843">
    <property type="entry name" value="Calcineurin-like_PHP"/>
</dbReference>
<dbReference type="Pfam" id="PF02872">
    <property type="entry name" value="5_nucleotid_C"/>
    <property type="match status" value="1"/>
</dbReference>
<dbReference type="Gene3D" id="3.90.780.10">
    <property type="entry name" value="5'-Nucleotidase, C-terminal domain"/>
    <property type="match status" value="1"/>
</dbReference>
<evidence type="ECO:0000259" key="4">
    <source>
        <dbReference type="Pfam" id="PF02872"/>
    </source>
</evidence>
<accession>A0ABV3Q4B7</accession>
<proteinExistence type="inferred from homology"/>
<dbReference type="SUPFAM" id="SSF55816">
    <property type="entry name" value="5'-nucleotidase (syn. UDP-sugar hydrolase), C-terminal domain"/>
    <property type="match status" value="1"/>
</dbReference>
<dbReference type="PRINTS" id="PR01607">
    <property type="entry name" value="APYRASEFAMLY"/>
</dbReference>
<evidence type="ECO:0000313" key="6">
    <source>
        <dbReference type="Proteomes" id="UP001556040"/>
    </source>
</evidence>
<keyword evidence="2" id="KW-0547">Nucleotide-binding</keyword>
<sequence length="465" mass="52758">MKEKIYLYHTNDLHSHFENWSRIRDYILSRKRHHQKKGEPVFVFDIGDHADRSHPLTEGSKGRENVRLLNEVGYDAVTIGNNEGITFPYEDLNHLYDEAEFEVVVANLFTKEGSRPDWVIPTLIKKTTKGTKIGIVGVTAEYGALYDRLGWHVTSAKDELKAQVRVLKEQADIILFLSHLGIREDEWVAEECPDIDVIMGGHTHHVLELGKIHNKSLLAAAGKYGMYIGKIELEFDHETKRITDKTASLVNTESLPPSSNEMREIMQWHEEGKKLLSGVVTNLDQSLDHHPLAPTHLAKMLSSAIVEWCGADCGMITGGLLLDELPAGPVTVYDLHRILPHPINPCAVELSGSELKEVLRQSQNQEWPTTVVKGLGFRGTILGTFVYEGIESRANQFFVNDEPVETDKTYTVATVDMFTFGFFFPAMQRAKKQYFMPEFLRDILKEKIKRLEPDFSKNSIQSTDK</sequence>
<comment type="caution">
    <text evidence="5">The sequence shown here is derived from an EMBL/GenBank/DDBJ whole genome shotgun (WGS) entry which is preliminary data.</text>
</comment>
<dbReference type="InterPro" id="IPR029052">
    <property type="entry name" value="Metallo-depent_PP-like"/>
</dbReference>
<dbReference type="Gene3D" id="3.60.21.10">
    <property type="match status" value="1"/>
</dbReference>
<dbReference type="CDD" id="cd00845">
    <property type="entry name" value="MPP_UshA_N_like"/>
    <property type="match status" value="1"/>
</dbReference>
<evidence type="ECO:0000256" key="2">
    <source>
        <dbReference type="RuleBase" id="RU362119"/>
    </source>
</evidence>
<feature type="domain" description="Calcineurin-like phosphoesterase" evidence="3">
    <location>
        <begin position="7"/>
        <end position="205"/>
    </location>
</feature>
<keyword evidence="6" id="KW-1185">Reference proteome</keyword>
<name>A0ABV3Q4B7_9BACL</name>
<dbReference type="GO" id="GO:0016787">
    <property type="term" value="F:hydrolase activity"/>
    <property type="evidence" value="ECO:0007669"/>
    <property type="project" value="UniProtKB-KW"/>
</dbReference>
<protein>
    <submittedName>
        <fullName evidence="5">Bifunctional UDP-sugar hydrolase/5'-nucleotidase</fullName>
    </submittedName>
</protein>
<dbReference type="InterPro" id="IPR008334">
    <property type="entry name" value="5'-Nucleotdase_C"/>
</dbReference>
<reference evidence="5 6" key="1">
    <citation type="journal article" date="1979" name="Int. J. Syst. Evol. Microbiol.">
        <title>Bacillus globisporus subsp. marinus subsp. nov.</title>
        <authorList>
            <person name="Liu H."/>
        </authorList>
    </citation>
    <scope>NUCLEOTIDE SEQUENCE [LARGE SCALE GENOMIC DNA]</scope>
    <source>
        <strain evidence="5 6">DSM 1297</strain>
    </source>
</reference>
<dbReference type="Pfam" id="PF00149">
    <property type="entry name" value="Metallophos"/>
    <property type="match status" value="1"/>
</dbReference>
<dbReference type="InterPro" id="IPR011240">
    <property type="entry name" value="Pesterase_YunD"/>
</dbReference>
<dbReference type="SUPFAM" id="SSF56300">
    <property type="entry name" value="Metallo-dependent phosphatases"/>
    <property type="match status" value="1"/>
</dbReference>
<feature type="domain" description="5'-Nucleotidase C-terminal" evidence="4">
    <location>
        <begin position="281"/>
        <end position="416"/>
    </location>
</feature>
<organism evidence="5 6">
    <name type="scientific">Jeotgalibacillus marinus</name>
    <dbReference type="NCBI Taxonomy" id="86667"/>
    <lineage>
        <taxon>Bacteria</taxon>
        <taxon>Bacillati</taxon>
        <taxon>Bacillota</taxon>
        <taxon>Bacilli</taxon>
        <taxon>Bacillales</taxon>
        <taxon>Caryophanaceae</taxon>
        <taxon>Jeotgalibacillus</taxon>
    </lineage>
</organism>
<gene>
    <name evidence="5" type="ORF">AB1471_09145</name>
</gene>
<evidence type="ECO:0000259" key="3">
    <source>
        <dbReference type="Pfam" id="PF00149"/>
    </source>
</evidence>
<dbReference type="PANTHER" id="PTHR11575">
    <property type="entry name" value="5'-NUCLEOTIDASE-RELATED"/>
    <property type="match status" value="1"/>
</dbReference>
<dbReference type="Proteomes" id="UP001556040">
    <property type="component" value="Unassembled WGS sequence"/>
</dbReference>
<dbReference type="EMBL" id="JBFMIA010000006">
    <property type="protein sequence ID" value="MEW9501966.1"/>
    <property type="molecule type" value="Genomic_DNA"/>
</dbReference>
<dbReference type="RefSeq" id="WP_367779454.1">
    <property type="nucleotide sequence ID" value="NZ_JBFMIA010000006.1"/>
</dbReference>
<dbReference type="InterPro" id="IPR006179">
    <property type="entry name" value="5_nucleotidase/apyrase"/>
</dbReference>
<comment type="similarity">
    <text evidence="2">Belongs to the 5'-nucleotidase family.</text>
</comment>
<keyword evidence="1" id="KW-0732">Signal</keyword>
<keyword evidence="2 5" id="KW-0378">Hydrolase</keyword>
<evidence type="ECO:0000313" key="5">
    <source>
        <dbReference type="EMBL" id="MEW9501966.1"/>
    </source>
</evidence>